<feature type="domain" description="DUF5753" evidence="1">
    <location>
        <begin position="8"/>
        <end position="53"/>
    </location>
</feature>
<name>A0ABN3V549_9PSEU</name>
<evidence type="ECO:0000313" key="2">
    <source>
        <dbReference type="EMBL" id="GAA2778887.1"/>
    </source>
</evidence>
<evidence type="ECO:0000259" key="1">
    <source>
        <dbReference type="Pfam" id="PF19054"/>
    </source>
</evidence>
<dbReference type="InterPro" id="IPR043917">
    <property type="entry name" value="DUF5753"/>
</dbReference>
<dbReference type="Proteomes" id="UP001500979">
    <property type="component" value="Unassembled WGS sequence"/>
</dbReference>
<gene>
    <name evidence="2" type="ORF">GCM10010470_10490</name>
</gene>
<proteinExistence type="predicted"/>
<accession>A0ABN3V549</accession>
<organism evidence="2 3">
    <name type="scientific">Saccharopolyspora taberi</name>
    <dbReference type="NCBI Taxonomy" id="60895"/>
    <lineage>
        <taxon>Bacteria</taxon>
        <taxon>Bacillati</taxon>
        <taxon>Actinomycetota</taxon>
        <taxon>Actinomycetes</taxon>
        <taxon>Pseudonocardiales</taxon>
        <taxon>Pseudonocardiaceae</taxon>
        <taxon>Saccharopolyspora</taxon>
    </lineage>
</organism>
<protein>
    <recommendedName>
        <fullName evidence="1">DUF5753 domain-containing protein</fullName>
    </recommendedName>
</protein>
<dbReference type="Pfam" id="PF19054">
    <property type="entry name" value="DUF5753"/>
    <property type="match status" value="1"/>
</dbReference>
<dbReference type="RefSeq" id="WP_344678244.1">
    <property type="nucleotide sequence ID" value="NZ_BAAAUX010000005.1"/>
</dbReference>
<evidence type="ECO:0000313" key="3">
    <source>
        <dbReference type="Proteomes" id="UP001500979"/>
    </source>
</evidence>
<dbReference type="EMBL" id="BAAAUX010000005">
    <property type="protein sequence ID" value="GAA2778887.1"/>
    <property type="molecule type" value="Genomic_DNA"/>
</dbReference>
<sequence>MSEESGSVLQAEAYARCLFEDSHAGRSPGWIDNQVAMRSRRHERLRDPTGHALGAIRSAKETEGRDCTVRFAHLRSTALSHVEPVVVVRQVMDAM</sequence>
<keyword evidence="3" id="KW-1185">Reference proteome</keyword>
<reference evidence="2 3" key="1">
    <citation type="journal article" date="2019" name="Int. J. Syst. Evol. Microbiol.">
        <title>The Global Catalogue of Microorganisms (GCM) 10K type strain sequencing project: providing services to taxonomists for standard genome sequencing and annotation.</title>
        <authorList>
            <consortium name="The Broad Institute Genomics Platform"/>
            <consortium name="The Broad Institute Genome Sequencing Center for Infectious Disease"/>
            <person name="Wu L."/>
            <person name="Ma J."/>
        </authorList>
    </citation>
    <scope>NUCLEOTIDE SEQUENCE [LARGE SCALE GENOMIC DNA]</scope>
    <source>
        <strain evidence="2 3">JCM 9383</strain>
    </source>
</reference>
<comment type="caution">
    <text evidence="2">The sequence shown here is derived from an EMBL/GenBank/DDBJ whole genome shotgun (WGS) entry which is preliminary data.</text>
</comment>